<reference evidence="1 2" key="1">
    <citation type="submission" date="2009-03" db="EMBL/GenBank/DDBJ databases">
        <authorList>
            <person name="Warren W."/>
            <person name="Ye L."/>
            <person name="Minx P."/>
            <person name="Worley K."/>
            <person name="Gibbs R."/>
            <person name="Wilson R.K."/>
        </authorList>
    </citation>
    <scope>NUCLEOTIDE SEQUENCE [LARGE SCALE GENOMIC DNA]</scope>
</reference>
<keyword evidence="2" id="KW-1185">Reference proteome</keyword>
<reference evidence="1" key="2">
    <citation type="submission" date="2025-08" db="UniProtKB">
        <authorList>
            <consortium name="Ensembl"/>
        </authorList>
    </citation>
    <scope>IDENTIFICATION</scope>
</reference>
<dbReference type="Proteomes" id="UP000008225">
    <property type="component" value="Chromosome 1"/>
</dbReference>
<dbReference type="PANTHER" id="PTHR46254">
    <property type="entry name" value="PROTEIN GVQW1-RELATED"/>
    <property type="match status" value="1"/>
</dbReference>
<dbReference type="Ensembl" id="ENSCJAT00000120756.1">
    <property type="protein sequence ID" value="ENSCJAP00000088623.1"/>
    <property type="gene ID" value="ENSCJAG00000065871.2"/>
</dbReference>
<evidence type="ECO:0000313" key="2">
    <source>
        <dbReference type="Proteomes" id="UP000008225"/>
    </source>
</evidence>
<proteinExistence type="predicted"/>
<evidence type="ECO:0000313" key="1">
    <source>
        <dbReference type="Ensembl" id="ENSCJAP00000088623.1"/>
    </source>
</evidence>
<reference evidence="1" key="3">
    <citation type="submission" date="2025-09" db="UniProtKB">
        <authorList>
            <consortium name="Ensembl"/>
        </authorList>
    </citation>
    <scope>IDENTIFICATION</scope>
</reference>
<sequence length="137" mass="15565">MKPCLRFCQMEKEAHVWPRKYGNEERDLTLLPMLGCKKLLDIDLATILECVAESTDNKSKNRWSFALVTQTGVQWHDLGSPQPPPPEFKQFSRLSLPSSWDYRHAPPCPGVHWHSFGSLHTCPPGLKTSTHLDLPSS</sequence>
<dbReference type="PANTHER" id="PTHR46254:SF3">
    <property type="entry name" value="SECRETED PROTEIN"/>
    <property type="match status" value="1"/>
</dbReference>
<protein>
    <submittedName>
        <fullName evidence="1">Uncharacterized protein</fullName>
    </submittedName>
</protein>
<accession>A0A8I3WH10</accession>
<dbReference type="GeneTree" id="ENSGT00940000170471"/>
<organism evidence="1 2">
    <name type="scientific">Callithrix jacchus</name>
    <name type="common">White-tufted-ear marmoset</name>
    <name type="synonym">Simia Jacchus</name>
    <dbReference type="NCBI Taxonomy" id="9483"/>
    <lineage>
        <taxon>Eukaryota</taxon>
        <taxon>Metazoa</taxon>
        <taxon>Chordata</taxon>
        <taxon>Craniata</taxon>
        <taxon>Vertebrata</taxon>
        <taxon>Euteleostomi</taxon>
        <taxon>Mammalia</taxon>
        <taxon>Eutheria</taxon>
        <taxon>Euarchontoglires</taxon>
        <taxon>Primates</taxon>
        <taxon>Haplorrhini</taxon>
        <taxon>Platyrrhini</taxon>
        <taxon>Cebidae</taxon>
        <taxon>Callitrichinae</taxon>
        <taxon>Callithrix</taxon>
        <taxon>Callithrix</taxon>
    </lineage>
</organism>
<name>A0A8I3WH10_CALJA</name>
<dbReference type="AlphaFoldDB" id="A0A8I3WH10"/>